<sequence length="224" mass="23859">MTQNVVRMIDHTLLKADATRGEIVKIVEEAKEYLFASVCVNPTWVKTAAEMLTDTKEVKVCTVIGFPLGASTPETKAFETKDAIENGANEIDMVINIAALKDKQDDLVERDIRAVVEAAKGKALVKVIIETCLLTKEEKVRACEFSVKAGADFVKTSTGFSTGGATVEDIRLMRQTVGPDIGVKASGGVRSREDALAMVEAGATRIGASSGVSIAKGELSSSTY</sequence>
<dbReference type="HAMAP" id="MF_00114">
    <property type="entry name" value="DeoC_type1"/>
    <property type="match status" value="1"/>
</dbReference>
<dbReference type="EMBL" id="JBJHQH010000020">
    <property type="protein sequence ID" value="MFK9094110.1"/>
    <property type="molecule type" value="Genomic_DNA"/>
</dbReference>
<dbReference type="EC" id="4.1.2.4" evidence="6"/>
<dbReference type="CDD" id="cd00959">
    <property type="entry name" value="DeoC"/>
    <property type="match status" value="1"/>
</dbReference>
<name>A0ABW8RPK4_9BACI</name>
<dbReference type="RefSeq" id="WP_406582594.1">
    <property type="nucleotide sequence ID" value="NZ_JBJHQH010000020.1"/>
</dbReference>
<dbReference type="PIRSF" id="PIRSF001357">
    <property type="entry name" value="DeoC"/>
    <property type="match status" value="1"/>
</dbReference>
<comment type="pathway">
    <text evidence="6">Carbohydrate degradation; 2-deoxy-D-ribose 1-phosphate degradation; D-glyceraldehyde 3-phosphate and acetaldehyde from 2-deoxy-alpha-D-ribose 1-phosphate: step 2/2.</text>
</comment>
<evidence type="ECO:0000313" key="7">
    <source>
        <dbReference type="EMBL" id="MFK9094110.1"/>
    </source>
</evidence>
<evidence type="ECO:0000256" key="6">
    <source>
        <dbReference type="HAMAP-Rule" id="MF_00114"/>
    </source>
</evidence>
<dbReference type="NCBIfam" id="TIGR00126">
    <property type="entry name" value="deoC"/>
    <property type="match status" value="1"/>
</dbReference>
<keyword evidence="8" id="KW-1185">Reference proteome</keyword>
<evidence type="ECO:0000256" key="3">
    <source>
        <dbReference type="ARBA" id="ARBA00023239"/>
    </source>
</evidence>
<protein>
    <recommendedName>
        <fullName evidence="6">Deoxyribose-phosphate aldolase</fullName>
        <shortName evidence="6">DERA</shortName>
        <ecNumber evidence="6">4.1.2.4</ecNumber>
    </recommendedName>
    <alternativeName>
        <fullName evidence="6">2-deoxy-D-ribose 5-phosphate aldolase</fullName>
    </alternativeName>
    <alternativeName>
        <fullName evidence="6">Phosphodeoxyriboaldolase</fullName>
        <shortName evidence="6">Deoxyriboaldolase</shortName>
    </alternativeName>
</protein>
<feature type="active site" description="Proton donor/acceptor" evidence="6">
    <location>
        <position position="92"/>
    </location>
</feature>
<dbReference type="SUPFAM" id="SSF51569">
    <property type="entry name" value="Aldolase"/>
    <property type="match status" value="1"/>
</dbReference>
<evidence type="ECO:0000256" key="4">
    <source>
        <dbReference type="ARBA" id="ARBA00023270"/>
    </source>
</evidence>
<evidence type="ECO:0000256" key="5">
    <source>
        <dbReference type="ARBA" id="ARBA00048791"/>
    </source>
</evidence>
<dbReference type="Proteomes" id="UP001623041">
    <property type="component" value="Unassembled WGS sequence"/>
</dbReference>
<dbReference type="InterPro" id="IPR013785">
    <property type="entry name" value="Aldolase_TIM"/>
</dbReference>
<comment type="subcellular location">
    <subcellularLocation>
        <location evidence="6">Cytoplasm</location>
    </subcellularLocation>
</comment>
<dbReference type="PANTHER" id="PTHR10889">
    <property type="entry name" value="DEOXYRIBOSE-PHOSPHATE ALDOLASE"/>
    <property type="match status" value="1"/>
</dbReference>
<dbReference type="SMART" id="SM01133">
    <property type="entry name" value="DeoC"/>
    <property type="match status" value="1"/>
</dbReference>
<accession>A0ABW8RPK4</accession>
<dbReference type="GO" id="GO:0004139">
    <property type="term" value="F:deoxyribose-phosphate aldolase activity"/>
    <property type="evidence" value="ECO:0007669"/>
    <property type="project" value="UniProtKB-EC"/>
</dbReference>
<reference evidence="7 8" key="1">
    <citation type="submission" date="2024-11" db="EMBL/GenBank/DDBJ databases">
        <authorList>
            <person name="Lucas J.A."/>
        </authorList>
    </citation>
    <scope>NUCLEOTIDE SEQUENCE [LARGE SCALE GENOMIC DNA]</scope>
    <source>
        <strain evidence="7 8">Z 5.4</strain>
    </source>
</reference>
<dbReference type="Gene3D" id="3.20.20.70">
    <property type="entry name" value="Aldolase class I"/>
    <property type="match status" value="1"/>
</dbReference>
<keyword evidence="3 6" id="KW-0456">Lyase</keyword>
<feature type="active site" description="Schiff-base intermediate with acetaldehyde" evidence="6">
    <location>
        <position position="155"/>
    </location>
</feature>
<comment type="catalytic activity">
    <reaction evidence="5 6">
        <text>2-deoxy-D-ribose 5-phosphate = D-glyceraldehyde 3-phosphate + acetaldehyde</text>
        <dbReference type="Rhea" id="RHEA:12821"/>
        <dbReference type="ChEBI" id="CHEBI:15343"/>
        <dbReference type="ChEBI" id="CHEBI:59776"/>
        <dbReference type="ChEBI" id="CHEBI:62877"/>
        <dbReference type="EC" id="4.1.2.4"/>
    </reaction>
</comment>
<keyword evidence="2 6" id="KW-0963">Cytoplasm</keyword>
<proteinExistence type="inferred from homology"/>
<keyword evidence="4 6" id="KW-0704">Schiff base</keyword>
<dbReference type="InterPro" id="IPR002915">
    <property type="entry name" value="DeoC/FbaB/LacD_aldolase"/>
</dbReference>
<comment type="function">
    <text evidence="6">Catalyzes a reversible aldol reaction between acetaldehyde and D-glyceraldehyde 3-phosphate to generate 2-deoxy-D-ribose 5-phosphate.</text>
</comment>
<gene>
    <name evidence="6 7" type="primary">deoC</name>
    <name evidence="7" type="ORF">ACJEBI_21885</name>
</gene>
<evidence type="ECO:0000256" key="1">
    <source>
        <dbReference type="ARBA" id="ARBA00010936"/>
    </source>
</evidence>
<dbReference type="Pfam" id="PF01791">
    <property type="entry name" value="DeoC"/>
    <property type="match status" value="1"/>
</dbReference>
<dbReference type="PANTHER" id="PTHR10889:SF1">
    <property type="entry name" value="DEOXYRIBOSE-PHOSPHATE ALDOLASE"/>
    <property type="match status" value="1"/>
</dbReference>
<evidence type="ECO:0000313" key="8">
    <source>
        <dbReference type="Proteomes" id="UP001623041"/>
    </source>
</evidence>
<feature type="active site" description="Proton donor/acceptor" evidence="6">
    <location>
        <position position="184"/>
    </location>
</feature>
<evidence type="ECO:0000256" key="2">
    <source>
        <dbReference type="ARBA" id="ARBA00022490"/>
    </source>
</evidence>
<dbReference type="InterPro" id="IPR028581">
    <property type="entry name" value="DeoC_typeI"/>
</dbReference>
<comment type="similarity">
    <text evidence="1 6">Belongs to the DeoC/FbaB aldolase family. DeoC type 1 subfamily.</text>
</comment>
<organism evidence="7 8">
    <name type="scientific">Bacillus salipaludis</name>
    <dbReference type="NCBI Taxonomy" id="2547811"/>
    <lineage>
        <taxon>Bacteria</taxon>
        <taxon>Bacillati</taxon>
        <taxon>Bacillota</taxon>
        <taxon>Bacilli</taxon>
        <taxon>Bacillales</taxon>
        <taxon>Bacillaceae</taxon>
        <taxon>Bacillus</taxon>
    </lineage>
</organism>
<dbReference type="InterPro" id="IPR011343">
    <property type="entry name" value="DeoC"/>
</dbReference>
<comment type="caution">
    <text evidence="7">The sequence shown here is derived from an EMBL/GenBank/DDBJ whole genome shotgun (WGS) entry which is preliminary data.</text>
</comment>